<protein>
    <submittedName>
        <fullName evidence="1">Uncharacterized protein</fullName>
    </submittedName>
</protein>
<gene>
    <name evidence="1" type="ORF">SAMN05421593_0320</name>
</gene>
<dbReference type="Proteomes" id="UP000198561">
    <property type="component" value="Unassembled WGS sequence"/>
</dbReference>
<sequence length="471" mass="56889">MNEHYILVPKNLNLDQRLAKFPPSFKFNKEYIYYFISKLIEDITYQNMDEPYDRSPENNKNDMDSMIKHYAPMCAAINQSFFRASKLHLDYLYLNLPNEGRFLWRNNYKEGSCFSYRLPEYYWGDGELELIPLSGQSFINKIKKYDKPTVENIIKKKFNFTIGYFDIKRFALDEKSALNDLYVEYQKTGNYQKYLLNAVRVMNLKNGYYTFHHNPETDGRLHTALTQFPKICRKHLKYDNERLSEIDLSSSVPFILSYILYNYNTPQPTDLTFKINSKDLLYHYILVKSSVKPSDKEIQHFKDLILNNKLYNYFMNDFIMLPHFEENFQRQFNRPFDGDMDDLRKYSKKRFLSMLFAKSASYKNEQTVFKRYFPTINNLLLKYKRKKFRDFKKSDWHKKLSYLTFQLESHFMVNIIAREINNVFKRKIPLFTLHDCIVVKKQHLDIVYKMIEDIFIREIGYAPNLTKKVWE</sequence>
<dbReference type="EMBL" id="FNWQ01000001">
    <property type="protein sequence ID" value="SEH27469.1"/>
    <property type="molecule type" value="Genomic_DNA"/>
</dbReference>
<organism evidence="1 2">
    <name type="scientific">Chryseobacterium culicis</name>
    <dbReference type="NCBI Taxonomy" id="680127"/>
    <lineage>
        <taxon>Bacteria</taxon>
        <taxon>Pseudomonadati</taxon>
        <taxon>Bacteroidota</taxon>
        <taxon>Flavobacteriia</taxon>
        <taxon>Flavobacteriales</taxon>
        <taxon>Weeksellaceae</taxon>
        <taxon>Chryseobacterium group</taxon>
        <taxon>Chryseobacterium</taxon>
    </lineage>
</organism>
<proteinExistence type="predicted"/>
<dbReference type="STRING" id="680127.SAMN05421593_0320"/>
<evidence type="ECO:0000313" key="1">
    <source>
        <dbReference type="EMBL" id="SEH27469.1"/>
    </source>
</evidence>
<dbReference type="RefSeq" id="WP_089689601.1">
    <property type="nucleotide sequence ID" value="NZ_FNWQ01000001.1"/>
</dbReference>
<name>A0A1H6GVI6_CHRCI</name>
<evidence type="ECO:0000313" key="2">
    <source>
        <dbReference type="Proteomes" id="UP000198561"/>
    </source>
</evidence>
<accession>A0A1H6GVI6</accession>
<dbReference type="OrthoDB" id="631303at2"/>
<dbReference type="AlphaFoldDB" id="A0A1H6GVI6"/>
<reference evidence="1 2" key="1">
    <citation type="submission" date="2016-10" db="EMBL/GenBank/DDBJ databases">
        <authorList>
            <person name="de Groot N.N."/>
        </authorList>
    </citation>
    <scope>NUCLEOTIDE SEQUENCE [LARGE SCALE GENOMIC DNA]</scope>
    <source>
        <strain evidence="1 2">DSM 23031</strain>
    </source>
</reference>